<keyword evidence="2" id="KW-0067">ATP-binding</keyword>
<dbReference type="GO" id="GO:0016887">
    <property type="term" value="F:ATP hydrolysis activity"/>
    <property type="evidence" value="ECO:0007669"/>
    <property type="project" value="InterPro"/>
</dbReference>
<proteinExistence type="predicted"/>
<accession>A0A9X2I0I6</accession>
<dbReference type="SUPFAM" id="SSF52540">
    <property type="entry name" value="P-loop containing nucleoside triphosphate hydrolases"/>
    <property type="match status" value="1"/>
</dbReference>
<sequence length="504" mass="57120">MKVSVANAQYRTPELSHHRGNPLICALPDKIPPRRLRELLTRTPKLSDSNNLSKSDRVHQVRQMRNLVVPTTYFLEFYNAVYSIIVGGYERRNPLEPSVVSWSYDVADPEVDIEAASSNLRDQSSATTTEHLFLTGYSGMGKTLMKNIILSSVFPTVILHKSQTFADIQIVYLNVEMPHDGSRATLLRNMLKAFDDTLQGTEDTNYLEQVQPKKGRGATIGVMESMLRTLCIRYHVGVIIIDEFQNLDVASKRFYNEMLQLFDSMSNTIFVPFLKLGTSDSLLNFQGKFRHSRRVGHTIEILPYTQLASHKSSGGSSSADAPPQRSVDWEKLVNAVIEYQVVKKRIPYSTKLDQELYHLSCGLPYVLFTLWQEAQVEAIVSGKETITLALLKQVYATRFKLLRICLIALRKNNTQRFRDLFTINQLLDKGDNSSALQRLEHFANSEEFSGVAATKLVEAVDDIKSTHELDPQQKRKLRGIRQKLEQKARLTLAGQTVEHNVSDG</sequence>
<dbReference type="GO" id="GO:0005524">
    <property type="term" value="F:ATP binding"/>
    <property type="evidence" value="ECO:0007669"/>
    <property type="project" value="UniProtKB-KW"/>
</dbReference>
<keyword evidence="3" id="KW-1185">Reference proteome</keyword>
<evidence type="ECO:0000313" key="2">
    <source>
        <dbReference type="EMBL" id="MCP8899911.1"/>
    </source>
</evidence>
<organism evidence="2 3">
    <name type="scientific">Gilvimarinus xylanilyticus</name>
    <dbReference type="NCBI Taxonomy" id="2944139"/>
    <lineage>
        <taxon>Bacteria</taxon>
        <taxon>Pseudomonadati</taxon>
        <taxon>Pseudomonadota</taxon>
        <taxon>Gammaproteobacteria</taxon>
        <taxon>Cellvibrionales</taxon>
        <taxon>Cellvibrionaceae</taxon>
        <taxon>Gilvimarinus</taxon>
    </lineage>
</organism>
<dbReference type="EMBL" id="JAMFTH010000003">
    <property type="protein sequence ID" value="MCP8899911.1"/>
    <property type="molecule type" value="Genomic_DNA"/>
</dbReference>
<dbReference type="AlphaFoldDB" id="A0A9X2I0I6"/>
<evidence type="ECO:0000259" key="1">
    <source>
        <dbReference type="Pfam" id="PF13401"/>
    </source>
</evidence>
<evidence type="ECO:0000313" key="3">
    <source>
        <dbReference type="Proteomes" id="UP001139319"/>
    </source>
</evidence>
<reference evidence="2" key="1">
    <citation type="submission" date="2022-05" db="EMBL/GenBank/DDBJ databases">
        <authorList>
            <person name="Sun H.-N."/>
        </authorList>
    </citation>
    <scope>NUCLEOTIDE SEQUENCE</scope>
    <source>
        <strain evidence="2">HB14</strain>
    </source>
</reference>
<dbReference type="InterPro" id="IPR049945">
    <property type="entry name" value="AAA_22"/>
</dbReference>
<comment type="caution">
    <text evidence="2">The sequence shown here is derived from an EMBL/GenBank/DDBJ whole genome shotgun (WGS) entry which is preliminary data.</text>
</comment>
<dbReference type="RefSeq" id="WP_253968205.1">
    <property type="nucleotide sequence ID" value="NZ_JAMFTH010000003.1"/>
</dbReference>
<keyword evidence="2" id="KW-0547">Nucleotide-binding</keyword>
<name>A0A9X2I0I6_9GAMM</name>
<feature type="domain" description="ORC1/DEAH AAA+ ATPase" evidence="1">
    <location>
        <begin position="129"/>
        <end position="277"/>
    </location>
</feature>
<dbReference type="Gene3D" id="3.40.50.300">
    <property type="entry name" value="P-loop containing nucleotide triphosphate hydrolases"/>
    <property type="match status" value="1"/>
</dbReference>
<dbReference type="Pfam" id="PF13401">
    <property type="entry name" value="AAA_22"/>
    <property type="match status" value="1"/>
</dbReference>
<dbReference type="InterPro" id="IPR027417">
    <property type="entry name" value="P-loop_NTPase"/>
</dbReference>
<dbReference type="Proteomes" id="UP001139319">
    <property type="component" value="Unassembled WGS sequence"/>
</dbReference>
<protein>
    <submittedName>
        <fullName evidence="2">ATP-binding protein</fullName>
    </submittedName>
</protein>
<gene>
    <name evidence="2" type="ORF">M6D89_11435</name>
</gene>
<reference evidence="2" key="2">
    <citation type="submission" date="2023-01" db="EMBL/GenBank/DDBJ databases">
        <title>Gilvimarinus xylanilyticus HB14 isolated from Caulerpa lentillifera aquaculture base in Hainan, China.</title>
        <authorList>
            <person name="Zhang Y.-J."/>
        </authorList>
    </citation>
    <scope>NUCLEOTIDE SEQUENCE</scope>
    <source>
        <strain evidence="2">HB14</strain>
    </source>
</reference>